<dbReference type="PANTHER" id="PTHR33516">
    <property type="entry name" value="LEXA REPRESSOR"/>
    <property type="match status" value="1"/>
</dbReference>
<dbReference type="InterPro" id="IPR036286">
    <property type="entry name" value="LexA/Signal_pep-like_sf"/>
</dbReference>
<evidence type="ECO:0000256" key="1">
    <source>
        <dbReference type="ARBA" id="ARBA00007484"/>
    </source>
</evidence>
<dbReference type="GO" id="GO:0006355">
    <property type="term" value="P:regulation of DNA-templated transcription"/>
    <property type="evidence" value="ECO:0007669"/>
    <property type="project" value="InterPro"/>
</dbReference>
<name>A0A1H3ZXA6_9FLAO</name>
<evidence type="ECO:0000256" key="6">
    <source>
        <dbReference type="ARBA" id="ARBA00023236"/>
    </source>
</evidence>
<dbReference type="NCBIfam" id="NF007621">
    <property type="entry name" value="PRK10276.1"/>
    <property type="match status" value="1"/>
</dbReference>
<dbReference type="Pfam" id="PF00717">
    <property type="entry name" value="Peptidase_S24"/>
    <property type="match status" value="1"/>
</dbReference>
<proteinExistence type="inferred from homology"/>
<dbReference type="InterPro" id="IPR015927">
    <property type="entry name" value="Peptidase_S24_S26A/B/C"/>
</dbReference>
<evidence type="ECO:0000256" key="5">
    <source>
        <dbReference type="ARBA" id="ARBA00023204"/>
    </source>
</evidence>
<keyword evidence="4 7" id="KW-0068">Autocatalytic cleavage</keyword>
<organism evidence="9 10">
    <name type="scientific">Psychroflexus halocasei</name>
    <dbReference type="NCBI Taxonomy" id="908615"/>
    <lineage>
        <taxon>Bacteria</taxon>
        <taxon>Pseudomonadati</taxon>
        <taxon>Bacteroidota</taxon>
        <taxon>Flavobacteriia</taxon>
        <taxon>Flavobacteriales</taxon>
        <taxon>Flavobacteriaceae</taxon>
        <taxon>Psychroflexus</taxon>
    </lineage>
</organism>
<dbReference type="AlphaFoldDB" id="A0A1H3ZXA6"/>
<evidence type="ECO:0000259" key="8">
    <source>
        <dbReference type="Pfam" id="PF00717"/>
    </source>
</evidence>
<dbReference type="EMBL" id="FNQF01000004">
    <property type="protein sequence ID" value="SEA27944.1"/>
    <property type="molecule type" value="Genomic_DNA"/>
</dbReference>
<dbReference type="InterPro" id="IPR050077">
    <property type="entry name" value="LexA_repressor"/>
</dbReference>
<dbReference type="GO" id="GO:0003677">
    <property type="term" value="F:DNA binding"/>
    <property type="evidence" value="ECO:0007669"/>
    <property type="project" value="InterPro"/>
</dbReference>
<reference evidence="9 10" key="1">
    <citation type="submission" date="2016-10" db="EMBL/GenBank/DDBJ databases">
        <authorList>
            <person name="de Groot N.N."/>
        </authorList>
    </citation>
    <scope>NUCLEOTIDE SEQUENCE [LARGE SCALE GENOMIC DNA]</scope>
    <source>
        <strain evidence="9 10">DSM 23581</strain>
    </source>
</reference>
<dbReference type="InterPro" id="IPR039418">
    <property type="entry name" value="LexA-like"/>
</dbReference>
<evidence type="ECO:0000313" key="10">
    <source>
        <dbReference type="Proteomes" id="UP000198820"/>
    </source>
</evidence>
<feature type="domain" description="Peptidase S24/S26A/S26B/S26C" evidence="8">
    <location>
        <begin position="36"/>
        <end position="151"/>
    </location>
</feature>
<dbReference type="InterPro" id="IPR006197">
    <property type="entry name" value="Peptidase_S24_LexA"/>
</dbReference>
<dbReference type="Gene3D" id="2.10.109.10">
    <property type="entry name" value="Umud Fragment, subunit A"/>
    <property type="match status" value="1"/>
</dbReference>
<dbReference type="GO" id="GO:0006281">
    <property type="term" value="P:DNA repair"/>
    <property type="evidence" value="ECO:0007669"/>
    <property type="project" value="UniProtKB-KW"/>
</dbReference>
<gene>
    <name evidence="9" type="ORF">SAMN05421540_104231</name>
</gene>
<accession>A0A1H3ZXA6</accession>
<dbReference type="PRINTS" id="PR00726">
    <property type="entry name" value="LEXASERPTASE"/>
</dbReference>
<evidence type="ECO:0000256" key="7">
    <source>
        <dbReference type="RuleBase" id="RU003991"/>
    </source>
</evidence>
<comment type="similarity">
    <text evidence="1 7">Belongs to the peptidase S24 family.</text>
</comment>
<dbReference type="GO" id="GO:0016787">
    <property type="term" value="F:hydrolase activity"/>
    <property type="evidence" value="ECO:0007669"/>
    <property type="project" value="UniProtKB-KW"/>
</dbReference>
<keyword evidence="2" id="KW-0227">DNA damage</keyword>
<dbReference type="GO" id="GO:0009432">
    <property type="term" value="P:SOS response"/>
    <property type="evidence" value="ECO:0007669"/>
    <property type="project" value="UniProtKB-KW"/>
</dbReference>
<dbReference type="STRING" id="908615.SAMN05421540_104231"/>
<evidence type="ECO:0000256" key="4">
    <source>
        <dbReference type="ARBA" id="ARBA00022813"/>
    </source>
</evidence>
<dbReference type="SUPFAM" id="SSF51306">
    <property type="entry name" value="LexA/Signal peptidase"/>
    <property type="match status" value="1"/>
</dbReference>
<sequence>MEFILILFSTLEELTFMRTTLTHIKKIELSKSLVLPLAEKITAGFPSPAEDFLDLSIDLNKEFIKHPNATFFGKVSGDSMIDAGLNDGDLLIIDKSLEPKNNSIAVCFLDGEFTVKRVLCEKDKLWLVAENKNYQPIPVYPENDFVIWGIVTTVIKKIS</sequence>
<keyword evidence="5" id="KW-0234">DNA repair</keyword>
<dbReference type="CDD" id="cd06529">
    <property type="entry name" value="S24_LexA-like"/>
    <property type="match status" value="1"/>
</dbReference>
<protein>
    <submittedName>
        <fullName evidence="9">DNA polymerase V</fullName>
    </submittedName>
</protein>
<evidence type="ECO:0000256" key="3">
    <source>
        <dbReference type="ARBA" id="ARBA00022801"/>
    </source>
</evidence>
<evidence type="ECO:0000256" key="2">
    <source>
        <dbReference type="ARBA" id="ARBA00022763"/>
    </source>
</evidence>
<evidence type="ECO:0000313" key="9">
    <source>
        <dbReference type="EMBL" id="SEA27944.1"/>
    </source>
</evidence>
<keyword evidence="6" id="KW-0742">SOS response</keyword>
<dbReference type="Proteomes" id="UP000198820">
    <property type="component" value="Unassembled WGS sequence"/>
</dbReference>
<keyword evidence="3 7" id="KW-0378">Hydrolase</keyword>
<keyword evidence="10" id="KW-1185">Reference proteome</keyword>
<dbReference type="PANTHER" id="PTHR33516:SF2">
    <property type="entry name" value="LEXA REPRESSOR-RELATED"/>
    <property type="match status" value="1"/>
</dbReference>